<keyword evidence="7 9" id="KW-1133">Transmembrane helix</keyword>
<dbReference type="PROSITE" id="PS00154">
    <property type="entry name" value="ATPASE_E1_E2"/>
    <property type="match status" value="1"/>
</dbReference>
<dbReference type="Gene3D" id="3.40.1110.10">
    <property type="entry name" value="Calcium-transporting ATPase, cytoplasmic domain N"/>
    <property type="match status" value="1"/>
</dbReference>
<dbReference type="Pfam" id="PF00122">
    <property type="entry name" value="E1-E2_ATPase"/>
    <property type="match status" value="1"/>
</dbReference>
<organism evidence="11 12">
    <name type="scientific">Flagellimonas profundi</name>
    <dbReference type="NCBI Taxonomy" id="2915620"/>
    <lineage>
        <taxon>Bacteria</taxon>
        <taxon>Pseudomonadati</taxon>
        <taxon>Bacteroidota</taxon>
        <taxon>Flavobacteriia</taxon>
        <taxon>Flavobacteriales</taxon>
        <taxon>Flavobacteriaceae</taxon>
        <taxon>Flagellimonas</taxon>
    </lineage>
</organism>
<proteinExistence type="inferred from homology"/>
<feature type="domain" description="Cation-transporting P-type ATPase N-terminal" evidence="10">
    <location>
        <begin position="7"/>
        <end position="81"/>
    </location>
</feature>
<keyword evidence="3 9" id="KW-0812">Transmembrane</keyword>
<dbReference type="SFLD" id="SFLDF00027">
    <property type="entry name" value="p-type_atpase"/>
    <property type="match status" value="1"/>
</dbReference>
<dbReference type="RefSeq" id="WP_207026028.1">
    <property type="nucleotide sequence ID" value="NZ_JAFLNM010000001.1"/>
</dbReference>
<comment type="subcellular location">
    <subcellularLocation>
        <location evidence="1">Membrane</location>
        <topology evidence="1">Multi-pass membrane protein</topology>
    </subcellularLocation>
</comment>
<evidence type="ECO:0000256" key="8">
    <source>
        <dbReference type="ARBA" id="ARBA00023136"/>
    </source>
</evidence>
<dbReference type="InterPro" id="IPR059000">
    <property type="entry name" value="ATPase_P-type_domA"/>
</dbReference>
<dbReference type="InterPro" id="IPR036412">
    <property type="entry name" value="HAD-like_sf"/>
</dbReference>
<dbReference type="Gene3D" id="3.40.50.1000">
    <property type="entry name" value="HAD superfamily/HAD-like"/>
    <property type="match status" value="1"/>
</dbReference>
<dbReference type="SUPFAM" id="SSF56784">
    <property type="entry name" value="HAD-like"/>
    <property type="match status" value="1"/>
</dbReference>
<feature type="transmembrane region" description="Helical" evidence="9">
    <location>
        <begin position="756"/>
        <end position="779"/>
    </location>
</feature>
<dbReference type="Gene3D" id="2.70.150.10">
    <property type="entry name" value="Calcium-transporting ATPase, cytoplasmic transduction domain A"/>
    <property type="match status" value="1"/>
</dbReference>
<name>A0ABS3FC79_9FLAO</name>
<dbReference type="InterPro" id="IPR004014">
    <property type="entry name" value="ATPase_P-typ_cation-transptr_N"/>
</dbReference>
<dbReference type="SFLD" id="SFLDG00002">
    <property type="entry name" value="C1.7:_P-type_atpase_like"/>
    <property type="match status" value="1"/>
</dbReference>
<feature type="transmembrane region" description="Helical" evidence="9">
    <location>
        <begin position="712"/>
        <end position="735"/>
    </location>
</feature>
<dbReference type="InterPro" id="IPR008250">
    <property type="entry name" value="ATPase_P-typ_transduc_dom_A_sf"/>
</dbReference>
<dbReference type="InterPro" id="IPR044492">
    <property type="entry name" value="P_typ_ATPase_HD_dom"/>
</dbReference>
<feature type="transmembrane region" description="Helical" evidence="9">
    <location>
        <begin position="61"/>
        <end position="79"/>
    </location>
</feature>
<dbReference type="NCBIfam" id="TIGR01494">
    <property type="entry name" value="ATPase_P-type"/>
    <property type="match status" value="2"/>
</dbReference>
<dbReference type="SMART" id="SM00831">
    <property type="entry name" value="Cation_ATPase_N"/>
    <property type="match status" value="1"/>
</dbReference>
<evidence type="ECO:0000256" key="2">
    <source>
        <dbReference type="ARBA" id="ARBA00005675"/>
    </source>
</evidence>
<dbReference type="SUPFAM" id="SSF81665">
    <property type="entry name" value="Calcium ATPase, transmembrane domain M"/>
    <property type="match status" value="1"/>
</dbReference>
<evidence type="ECO:0000256" key="4">
    <source>
        <dbReference type="ARBA" id="ARBA00022741"/>
    </source>
</evidence>
<comment type="caution">
    <text evidence="11">The sequence shown here is derived from an EMBL/GenBank/DDBJ whole genome shotgun (WGS) entry which is preliminary data.</text>
</comment>
<feature type="transmembrane region" description="Helical" evidence="9">
    <location>
        <begin position="828"/>
        <end position="850"/>
    </location>
</feature>
<feature type="transmembrane region" description="Helical" evidence="9">
    <location>
        <begin position="249"/>
        <end position="266"/>
    </location>
</feature>
<evidence type="ECO:0000259" key="10">
    <source>
        <dbReference type="SMART" id="SM00831"/>
    </source>
</evidence>
<evidence type="ECO:0000256" key="5">
    <source>
        <dbReference type="ARBA" id="ARBA00022840"/>
    </source>
</evidence>
<keyword evidence="4" id="KW-0547">Nucleotide-binding</keyword>
<feature type="transmembrane region" description="Helical" evidence="9">
    <location>
        <begin position="791"/>
        <end position="808"/>
    </location>
</feature>
<dbReference type="Pfam" id="PF13246">
    <property type="entry name" value="Cation_ATPase"/>
    <property type="match status" value="1"/>
</dbReference>
<dbReference type="InterPro" id="IPR023214">
    <property type="entry name" value="HAD_sf"/>
</dbReference>
<feature type="transmembrane region" description="Helical" evidence="9">
    <location>
        <begin position="85"/>
        <end position="104"/>
    </location>
</feature>
<dbReference type="PRINTS" id="PR00120">
    <property type="entry name" value="HATPASE"/>
</dbReference>
<keyword evidence="5" id="KW-0067">ATP-binding</keyword>
<dbReference type="InterPro" id="IPR006068">
    <property type="entry name" value="ATPase_P-typ_cation-transptr_C"/>
</dbReference>
<dbReference type="SUPFAM" id="SSF81660">
    <property type="entry name" value="Metal cation-transporting ATPase, ATP-binding domain N"/>
    <property type="match status" value="1"/>
</dbReference>
<evidence type="ECO:0000256" key="7">
    <source>
        <dbReference type="ARBA" id="ARBA00022989"/>
    </source>
</evidence>
<dbReference type="InterPro" id="IPR001757">
    <property type="entry name" value="P_typ_ATPase"/>
</dbReference>
<dbReference type="PRINTS" id="PR00119">
    <property type="entry name" value="CATATPASE"/>
</dbReference>
<feature type="transmembrane region" description="Helical" evidence="9">
    <location>
        <begin position="685"/>
        <end position="706"/>
    </location>
</feature>
<dbReference type="InterPro" id="IPR023298">
    <property type="entry name" value="ATPase_P-typ_TM_dom_sf"/>
</dbReference>
<dbReference type="Gene3D" id="1.20.1110.10">
    <property type="entry name" value="Calcium-transporting ATPase, transmembrane domain"/>
    <property type="match status" value="1"/>
</dbReference>
<dbReference type="InterPro" id="IPR023299">
    <property type="entry name" value="ATPase_P-typ_cyto_dom_N"/>
</dbReference>
<evidence type="ECO:0000256" key="3">
    <source>
        <dbReference type="ARBA" id="ARBA00022692"/>
    </source>
</evidence>
<protein>
    <submittedName>
        <fullName evidence="11">Cation-transporting P-type ATPase</fullName>
    </submittedName>
</protein>
<dbReference type="InterPro" id="IPR050510">
    <property type="entry name" value="Cation_transp_ATPase_P-type"/>
</dbReference>
<dbReference type="PANTHER" id="PTHR43294:SF20">
    <property type="entry name" value="P-TYPE ATPASE"/>
    <property type="match status" value="1"/>
</dbReference>
<evidence type="ECO:0000256" key="1">
    <source>
        <dbReference type="ARBA" id="ARBA00004141"/>
    </source>
</evidence>
<evidence type="ECO:0000256" key="9">
    <source>
        <dbReference type="SAM" id="Phobius"/>
    </source>
</evidence>
<keyword evidence="6" id="KW-1278">Translocase</keyword>
<reference evidence="11 12" key="1">
    <citation type="submission" date="2021-03" db="EMBL/GenBank/DDBJ databases">
        <title>Muricauda lutimaris sp. nov. and Muricauda ruestringensis sp. nov, two marine members of the Flavobacteriaceae isolated from deep sea sediments of Western Pacific.</title>
        <authorList>
            <person name="Zhao S."/>
            <person name="Liu R."/>
        </authorList>
    </citation>
    <scope>NUCLEOTIDE SEQUENCE [LARGE SCALE GENOMIC DNA]</scope>
    <source>
        <strain evidence="11 12">BC31-3-A3</strain>
    </source>
</reference>
<dbReference type="SUPFAM" id="SSF81653">
    <property type="entry name" value="Calcium ATPase, transduction domain A"/>
    <property type="match status" value="1"/>
</dbReference>
<evidence type="ECO:0000313" key="11">
    <source>
        <dbReference type="EMBL" id="MBO0340315.1"/>
    </source>
</evidence>
<keyword evidence="12" id="KW-1185">Reference proteome</keyword>
<keyword evidence="8 9" id="KW-0472">Membrane</keyword>
<dbReference type="Pfam" id="PF00689">
    <property type="entry name" value="Cation_ATPase_C"/>
    <property type="match status" value="1"/>
</dbReference>
<dbReference type="EMBL" id="JAFLNM010000001">
    <property type="protein sequence ID" value="MBO0340315.1"/>
    <property type="molecule type" value="Genomic_DNA"/>
</dbReference>
<gene>
    <name evidence="11" type="ORF">J0654_01610</name>
</gene>
<feature type="transmembrane region" description="Helical" evidence="9">
    <location>
        <begin position="272"/>
        <end position="299"/>
    </location>
</feature>
<dbReference type="InterPro" id="IPR018303">
    <property type="entry name" value="ATPase_P-typ_P_site"/>
</dbReference>
<comment type="similarity">
    <text evidence="2">Belongs to the cation transport ATPase (P-type) (TC 3.A.3) family. Type IIA subfamily.</text>
</comment>
<dbReference type="PANTHER" id="PTHR43294">
    <property type="entry name" value="SODIUM/POTASSIUM-TRANSPORTING ATPASE SUBUNIT ALPHA"/>
    <property type="match status" value="1"/>
</dbReference>
<dbReference type="SFLD" id="SFLDS00003">
    <property type="entry name" value="Haloacid_Dehalogenase"/>
    <property type="match status" value="1"/>
</dbReference>
<dbReference type="Pfam" id="PF08282">
    <property type="entry name" value="Hydrolase_3"/>
    <property type="match status" value="1"/>
</dbReference>
<evidence type="ECO:0000256" key="6">
    <source>
        <dbReference type="ARBA" id="ARBA00022967"/>
    </source>
</evidence>
<feature type="transmembrane region" description="Helical" evidence="9">
    <location>
        <begin position="862"/>
        <end position="879"/>
    </location>
</feature>
<accession>A0ABS3FC79</accession>
<evidence type="ECO:0000313" key="12">
    <source>
        <dbReference type="Proteomes" id="UP000664807"/>
    </source>
</evidence>
<sequence>MNLTHHNAYSIPIKKVVQLLDSDQNKGLSPHEATNRLSKYGENCLPQHVRKTKLQVLLEQLDNPILYILALAAVLTYFFGDLLETITVCIVIIITLLIGFFMELSALRSLELLRSIGQMECRVIRSGKIQKVPTTRVVPGDILMLGIGDVIAADIRLTDTENLEIKEGILTGESIPVSKHVKTLGQKLPTVEQKNMAFKGTIVSRGNGKGIVVATGPTTVLGNIQSLAASTEESGTPLDKKLNQLGRRLIYFTLAFIFPIILMGIWRGIDLIVMVEIGIALAVATIPEGLPVVVTIALARGMLRLSKKQVVIKRMEAVEVLGSITMVASDKTGTLTEDNMLVDTLAIDGNFFRPLHQNQKEWMEQKMNTNALEKLILTSTLCNDITLGTDRPYYDSIDLGLLQFVRQLGKDPERIRKKHPELYKIPFDENRKFMVTVNQMDSTSNAVFVKGAFEKIAPLCSREYREETIVPLKSLDAWRRSMEQMSSNGLRTIAMAYKTGQGTELKKEDLCNNLIFLGLVGFMDPARDDVKQIMDIYEKAGIRVVMMTGDHPKTAQKIAVDIGLLNLDEPQIALMEGNELERLDIKSPQSIKRLLGTKVFARVTPQQKLNLVTFFQKQNNVIGMFGDGVNDVPALIKSDIGIAMGKRGTEAAREAADIILKDDRFAAVALAIRQGRVIFDHIRQFLIYLLSCNLAEIIIVGVAALLNITSPLLPLQILFLNLVTDIFPALALGFGKGEDGVMEKPPRNTEDPIMTALHWKSTILYGLSITISVLGITIFSEYSLQLPPQQINNLAFYTLIIAQLLHVFNMPSRHAPFIHNEVTKNPWIWGAIVLSLGITLATYFIPVMARALSLVRISWSEMGWPLLFGGISLIVSQCLKRIGITC</sequence>
<dbReference type="Proteomes" id="UP000664807">
    <property type="component" value="Unassembled WGS sequence"/>
</dbReference>
<dbReference type="Pfam" id="PF00690">
    <property type="entry name" value="Cation_ATPase_N"/>
    <property type="match status" value="1"/>
</dbReference>